<name>A0A0P7AM14_9FLAO</name>
<dbReference type="Gene3D" id="1.20.120.450">
    <property type="entry name" value="dinb family like domain"/>
    <property type="match status" value="1"/>
</dbReference>
<dbReference type="PATRIC" id="fig|1300341.3.peg.1587"/>
<dbReference type="OrthoDB" id="4295522at2"/>
<feature type="domain" description="DinB-like" evidence="1">
    <location>
        <begin position="9"/>
        <end position="144"/>
    </location>
</feature>
<evidence type="ECO:0000259" key="1">
    <source>
        <dbReference type="Pfam" id="PF12867"/>
    </source>
</evidence>
<dbReference type="Pfam" id="PF12867">
    <property type="entry name" value="DinB_2"/>
    <property type="match status" value="1"/>
</dbReference>
<dbReference type="EMBL" id="LDJX01000002">
    <property type="protein sequence ID" value="KPM32966.1"/>
    <property type="molecule type" value="Genomic_DNA"/>
</dbReference>
<dbReference type="STRING" id="1300341.I595_1393"/>
<dbReference type="InterPro" id="IPR034660">
    <property type="entry name" value="DinB/YfiT-like"/>
</dbReference>
<dbReference type="InterPro" id="IPR024775">
    <property type="entry name" value="DinB-like"/>
</dbReference>
<gene>
    <name evidence="2" type="ORF">I595_1393</name>
</gene>
<evidence type="ECO:0000313" key="3">
    <source>
        <dbReference type="Proteomes" id="UP000050280"/>
    </source>
</evidence>
<evidence type="ECO:0000313" key="2">
    <source>
        <dbReference type="EMBL" id="KPM32966.1"/>
    </source>
</evidence>
<proteinExistence type="predicted"/>
<accession>A0A0P7AM14</accession>
<comment type="caution">
    <text evidence="2">The sequence shown here is derived from an EMBL/GenBank/DDBJ whole genome shotgun (WGS) entry which is preliminary data.</text>
</comment>
<dbReference type="AlphaFoldDB" id="A0A0P7AM14"/>
<reference evidence="2 3" key="1">
    <citation type="submission" date="2015-09" db="EMBL/GenBank/DDBJ databases">
        <title>Genome sequence of the marine flavobacterium Croceitalea dokdonensis DOKDO 023 that contains proton- and sodium-pumping rhodopsins.</title>
        <authorList>
            <person name="Kwon S.-K."/>
            <person name="Lee H.K."/>
            <person name="Kwak M.-J."/>
            <person name="Kim J.F."/>
        </authorList>
    </citation>
    <scope>NUCLEOTIDE SEQUENCE [LARGE SCALE GENOMIC DNA]</scope>
    <source>
        <strain evidence="2 3">DOKDO 023</strain>
    </source>
</reference>
<dbReference type="SUPFAM" id="SSF109854">
    <property type="entry name" value="DinB/YfiT-like putative metalloenzymes"/>
    <property type="match status" value="1"/>
</dbReference>
<dbReference type="RefSeq" id="WP_054558533.1">
    <property type="nucleotide sequence ID" value="NZ_LDJX01000002.1"/>
</dbReference>
<sequence>METQFTIIQQNRKLLYHYLKNTPKEDLFQIPKGFNNNIWWNIAHVVVTEQILVYKLSGLPVNVPNQVLERYKKGTFPEGIPPKEEVEAVTKLLFSLPQKTKEDYLNGVFTNFEPYMTTPKVGLNSVEDAIAFNAFHEGLHLGSIMALARAVKN</sequence>
<dbReference type="Proteomes" id="UP000050280">
    <property type="component" value="Unassembled WGS sequence"/>
</dbReference>
<protein>
    <recommendedName>
        <fullName evidence="1">DinB-like domain-containing protein</fullName>
    </recommendedName>
</protein>
<keyword evidence="3" id="KW-1185">Reference proteome</keyword>
<organism evidence="2 3">
    <name type="scientific">Croceitalea dokdonensis DOKDO 023</name>
    <dbReference type="NCBI Taxonomy" id="1300341"/>
    <lineage>
        <taxon>Bacteria</taxon>
        <taxon>Pseudomonadati</taxon>
        <taxon>Bacteroidota</taxon>
        <taxon>Flavobacteriia</taxon>
        <taxon>Flavobacteriales</taxon>
        <taxon>Flavobacteriaceae</taxon>
        <taxon>Croceitalea</taxon>
    </lineage>
</organism>